<evidence type="ECO:0000259" key="3">
    <source>
        <dbReference type="PROSITE" id="PS50110"/>
    </source>
</evidence>
<dbReference type="InterPro" id="IPR050595">
    <property type="entry name" value="Bact_response_regulator"/>
</dbReference>
<dbReference type="Pfam" id="PF00072">
    <property type="entry name" value="Response_reg"/>
    <property type="match status" value="1"/>
</dbReference>
<sequence length="346" mass="38927">MSDPTENVKPGILYVDDEEKALKYFAKAFGRTFTVHTATNPKEGLEILEREAENIPLIVSDQRMPETTGVEFLTQVRARYPEKIRILTTAYSDLDSAIQSVNQGRIYQYVVKPWDLQELQMILRRAYDYYSILTERNELMAIKMSTFQRIVLSDRTKTLQLLSGLLEGKESKDLGTALYSLIGALPPTLESNPASAGQSFLRGGLRDFMQQEREAHETILAFWKSGSSSLEESLQKLVQLLEKGPLQANCRKDFSGSEKELILEIEAGRESELLHSLFGVLTEPQPSEIALEVLRLLPLLEAESSTLAVQSGGQEIAKFAPKSLSEHSALEEELSMLYDKWDSMSL</sequence>
<dbReference type="PANTHER" id="PTHR44591">
    <property type="entry name" value="STRESS RESPONSE REGULATOR PROTEIN 1"/>
    <property type="match status" value="1"/>
</dbReference>
<protein>
    <submittedName>
        <fullName evidence="4">Response regulator</fullName>
    </submittedName>
</protein>
<name>A0A7X1AWM2_9BACT</name>
<dbReference type="InterPro" id="IPR011006">
    <property type="entry name" value="CheY-like_superfamily"/>
</dbReference>
<dbReference type="InterPro" id="IPR001789">
    <property type="entry name" value="Sig_transdc_resp-reg_receiver"/>
</dbReference>
<dbReference type="AlphaFoldDB" id="A0A7X1AWM2"/>
<evidence type="ECO:0000256" key="1">
    <source>
        <dbReference type="ARBA" id="ARBA00022553"/>
    </source>
</evidence>
<dbReference type="PANTHER" id="PTHR44591:SF19">
    <property type="entry name" value="TWO-COMPONENT RESPONSE REGULATOR-RELATED"/>
    <property type="match status" value="1"/>
</dbReference>
<keyword evidence="1 2" id="KW-0597">Phosphoprotein</keyword>
<dbReference type="PROSITE" id="PS50110">
    <property type="entry name" value="RESPONSE_REGULATORY"/>
    <property type="match status" value="1"/>
</dbReference>
<dbReference type="RefSeq" id="WP_185692079.1">
    <property type="nucleotide sequence ID" value="NZ_JACHVA010000053.1"/>
</dbReference>
<proteinExistence type="predicted"/>
<evidence type="ECO:0000313" key="4">
    <source>
        <dbReference type="EMBL" id="MBC2601360.1"/>
    </source>
</evidence>
<dbReference type="CDD" id="cd17569">
    <property type="entry name" value="REC_HupR-like"/>
    <property type="match status" value="1"/>
</dbReference>
<dbReference type="GO" id="GO:0000160">
    <property type="term" value="P:phosphorelay signal transduction system"/>
    <property type="evidence" value="ECO:0007669"/>
    <property type="project" value="InterPro"/>
</dbReference>
<dbReference type="SUPFAM" id="SSF52172">
    <property type="entry name" value="CheY-like"/>
    <property type="match status" value="1"/>
</dbReference>
<dbReference type="EMBL" id="JACHVA010000053">
    <property type="protein sequence ID" value="MBC2601360.1"/>
    <property type="molecule type" value="Genomic_DNA"/>
</dbReference>
<accession>A0A7X1AWM2</accession>
<dbReference type="Gene3D" id="3.40.50.2300">
    <property type="match status" value="1"/>
</dbReference>
<dbReference type="Proteomes" id="UP000525652">
    <property type="component" value="Unassembled WGS sequence"/>
</dbReference>
<evidence type="ECO:0000313" key="5">
    <source>
        <dbReference type="Proteomes" id="UP000525652"/>
    </source>
</evidence>
<organism evidence="4 5">
    <name type="scientific">Puniceicoccus vermicola</name>
    <dbReference type="NCBI Taxonomy" id="388746"/>
    <lineage>
        <taxon>Bacteria</taxon>
        <taxon>Pseudomonadati</taxon>
        <taxon>Verrucomicrobiota</taxon>
        <taxon>Opitutia</taxon>
        <taxon>Puniceicoccales</taxon>
        <taxon>Puniceicoccaceae</taxon>
        <taxon>Puniceicoccus</taxon>
    </lineage>
</organism>
<reference evidence="4 5" key="1">
    <citation type="submission" date="2020-07" db="EMBL/GenBank/DDBJ databases">
        <authorList>
            <person name="Feng X."/>
        </authorList>
    </citation>
    <scope>NUCLEOTIDE SEQUENCE [LARGE SCALE GENOMIC DNA]</scope>
    <source>
        <strain evidence="4 5">JCM14086</strain>
    </source>
</reference>
<gene>
    <name evidence="4" type="ORF">H5P30_06175</name>
</gene>
<comment type="caution">
    <text evidence="4">The sequence shown here is derived from an EMBL/GenBank/DDBJ whole genome shotgun (WGS) entry which is preliminary data.</text>
</comment>
<dbReference type="SMART" id="SM00448">
    <property type="entry name" value="REC"/>
    <property type="match status" value="1"/>
</dbReference>
<feature type="domain" description="Response regulatory" evidence="3">
    <location>
        <begin position="11"/>
        <end position="127"/>
    </location>
</feature>
<keyword evidence="5" id="KW-1185">Reference proteome</keyword>
<feature type="modified residue" description="4-aspartylphosphate" evidence="2">
    <location>
        <position position="61"/>
    </location>
</feature>
<evidence type="ECO:0000256" key="2">
    <source>
        <dbReference type="PROSITE-ProRule" id="PRU00169"/>
    </source>
</evidence>